<protein>
    <submittedName>
        <fullName evidence="3">Pilus assembly protein CpaD</fullName>
    </submittedName>
</protein>
<sequence>MTDMTNYAPIAAILGSALLLASCGGTANRGLESVHQPVVSRGDYAFDLRTDGGGLAAGEAERLAGWMASMRLGYGDRVAIDDGGAYSELTREAVAGEAARYGLLLAEAAPVTPGAIAPGTARVVVTRMTATVPGCPDFSRINGPNFDSHTYSNQGCSVNSNFAAMVARPEDLVRGQPGADAIDPATAVKAIRSYRAAAPTGQGGQAAEAVSTTQGGQ</sequence>
<reference evidence="3 4" key="1">
    <citation type="submission" date="2020-03" db="EMBL/GenBank/DDBJ databases">
        <title>Genomic Encyclopedia of Type Strains, Phase IV (KMG-IV): sequencing the most valuable type-strain genomes for metagenomic binning, comparative biology and taxonomic classification.</title>
        <authorList>
            <person name="Goeker M."/>
        </authorList>
    </citation>
    <scope>NUCLEOTIDE SEQUENCE [LARGE SCALE GENOMIC DNA]</scope>
    <source>
        <strain evidence="3 4">DSM 22753</strain>
    </source>
</reference>
<dbReference type="Pfam" id="PF09476">
    <property type="entry name" value="Pilus_CpaD"/>
    <property type="match status" value="1"/>
</dbReference>
<keyword evidence="2" id="KW-0732">Signal</keyword>
<proteinExistence type="predicted"/>
<dbReference type="RefSeq" id="WP_243846599.1">
    <property type="nucleotide sequence ID" value="NZ_JAASQP010000001.1"/>
</dbReference>
<evidence type="ECO:0000256" key="1">
    <source>
        <dbReference type="SAM" id="MobiDB-lite"/>
    </source>
</evidence>
<dbReference type="EMBL" id="JAASQP010000001">
    <property type="protein sequence ID" value="NIJ22744.1"/>
    <property type="molecule type" value="Genomic_DNA"/>
</dbReference>
<dbReference type="Proteomes" id="UP000788153">
    <property type="component" value="Unassembled WGS sequence"/>
</dbReference>
<accession>A0ABX0TZG3</accession>
<organism evidence="3 4">
    <name type="scientific">Sphingomonas japonica</name>
    <dbReference type="NCBI Taxonomy" id="511662"/>
    <lineage>
        <taxon>Bacteria</taxon>
        <taxon>Pseudomonadati</taxon>
        <taxon>Pseudomonadota</taxon>
        <taxon>Alphaproteobacteria</taxon>
        <taxon>Sphingomonadales</taxon>
        <taxon>Sphingomonadaceae</taxon>
        <taxon>Sphingomonas</taxon>
    </lineage>
</organism>
<comment type="caution">
    <text evidence="3">The sequence shown here is derived from an EMBL/GenBank/DDBJ whole genome shotgun (WGS) entry which is preliminary data.</text>
</comment>
<gene>
    <name evidence="3" type="ORF">FHT01_000286</name>
</gene>
<evidence type="ECO:0000313" key="4">
    <source>
        <dbReference type="Proteomes" id="UP000788153"/>
    </source>
</evidence>
<keyword evidence="4" id="KW-1185">Reference proteome</keyword>
<name>A0ABX0TZG3_9SPHN</name>
<feature type="chain" id="PRO_5045106608" evidence="2">
    <location>
        <begin position="28"/>
        <end position="217"/>
    </location>
</feature>
<dbReference type="InterPro" id="IPR019027">
    <property type="entry name" value="Pilus_biogenesis_CpaD-related"/>
</dbReference>
<feature type="region of interest" description="Disordered" evidence="1">
    <location>
        <begin position="197"/>
        <end position="217"/>
    </location>
</feature>
<feature type="signal peptide" evidence="2">
    <location>
        <begin position="1"/>
        <end position="27"/>
    </location>
</feature>
<feature type="compositionally biased region" description="Low complexity" evidence="1">
    <location>
        <begin position="197"/>
        <end position="209"/>
    </location>
</feature>
<evidence type="ECO:0000256" key="2">
    <source>
        <dbReference type="SAM" id="SignalP"/>
    </source>
</evidence>
<evidence type="ECO:0000313" key="3">
    <source>
        <dbReference type="EMBL" id="NIJ22744.1"/>
    </source>
</evidence>